<feature type="compositionally biased region" description="Basic residues" evidence="18">
    <location>
        <begin position="898"/>
        <end position="908"/>
    </location>
</feature>
<comment type="cofactor">
    <cofactor evidence="1">
        <name>Zn(2+)</name>
        <dbReference type="ChEBI" id="CHEBI:29105"/>
    </cofactor>
</comment>
<dbReference type="InterPro" id="IPR000185">
    <property type="entry name" value="SecA"/>
</dbReference>
<dbReference type="Gene3D" id="3.90.1440.10">
    <property type="entry name" value="SecA, preprotein cross-linking domain"/>
    <property type="match status" value="1"/>
</dbReference>
<dbReference type="RefSeq" id="WP_009848389.1">
    <property type="nucleotide sequence ID" value="NZ_MDBG01000236.1"/>
</dbReference>
<dbReference type="InterPro" id="IPR014018">
    <property type="entry name" value="SecA_motor_DEAD"/>
</dbReference>
<evidence type="ECO:0000256" key="3">
    <source>
        <dbReference type="ARBA" id="ARBA00022448"/>
    </source>
</evidence>
<keyword evidence="14 16" id="KW-0472">Membrane</keyword>
<dbReference type="FunFam" id="1.10.3060.10:FF:000001">
    <property type="entry name" value="Preprotein translocase subunit SecA"/>
    <property type="match status" value="1"/>
</dbReference>
<evidence type="ECO:0000256" key="14">
    <source>
        <dbReference type="ARBA" id="ARBA00023136"/>
    </source>
</evidence>
<dbReference type="Gene3D" id="3.40.50.300">
    <property type="entry name" value="P-loop containing nucleotide triphosphate hydrolases"/>
    <property type="match status" value="2"/>
</dbReference>
<feature type="binding site" evidence="16">
    <location>
        <position position="87"/>
    </location>
    <ligand>
        <name>ATP</name>
        <dbReference type="ChEBI" id="CHEBI:30616"/>
    </ligand>
</feature>
<dbReference type="Pfam" id="PF01043">
    <property type="entry name" value="SecA_PP_bind"/>
    <property type="match status" value="1"/>
</dbReference>
<gene>
    <name evidence="16 22" type="primary">secA</name>
    <name evidence="21" type="ORF">BCS92_10550</name>
    <name evidence="22" type="ORF">FC057_13600</name>
</gene>
<keyword evidence="13 16" id="KW-0811">Translocation</keyword>
<protein>
    <recommendedName>
        <fullName evidence="16 17">Protein translocase subunit SecA</fullName>
        <ecNumber evidence="16">7.4.2.8</ecNumber>
    </recommendedName>
</protein>
<proteinExistence type="inferred from homology"/>
<organism evidence="21 23">
    <name type="scientific">Vibrio tasmaniensis</name>
    <dbReference type="NCBI Taxonomy" id="212663"/>
    <lineage>
        <taxon>Bacteria</taxon>
        <taxon>Pseudomonadati</taxon>
        <taxon>Pseudomonadota</taxon>
        <taxon>Gammaproteobacteria</taxon>
        <taxon>Vibrionales</taxon>
        <taxon>Vibrionaceae</taxon>
        <taxon>Vibrio</taxon>
    </lineage>
</organism>
<dbReference type="Proteomes" id="UP000235579">
    <property type="component" value="Unassembled WGS sequence"/>
</dbReference>
<keyword evidence="12 16" id="KW-1278">Translocase</keyword>
<dbReference type="PRINTS" id="PR00906">
    <property type="entry name" value="SECA"/>
</dbReference>
<dbReference type="SUPFAM" id="SSF52540">
    <property type="entry name" value="P-loop containing nucleoside triphosphate hydrolases"/>
    <property type="match status" value="2"/>
</dbReference>
<dbReference type="NCBIfam" id="TIGR00963">
    <property type="entry name" value="secA"/>
    <property type="match status" value="1"/>
</dbReference>
<dbReference type="InterPro" id="IPR011115">
    <property type="entry name" value="SecA_DEAD"/>
</dbReference>
<evidence type="ECO:0000259" key="20">
    <source>
        <dbReference type="PROSITE" id="PS51196"/>
    </source>
</evidence>
<dbReference type="GO" id="GO:0005829">
    <property type="term" value="C:cytosol"/>
    <property type="evidence" value="ECO:0007669"/>
    <property type="project" value="TreeGrafter"/>
</dbReference>
<dbReference type="FunFam" id="3.90.1440.10:FF:000001">
    <property type="entry name" value="Preprotein translocase subunit SecA"/>
    <property type="match status" value="1"/>
</dbReference>
<comment type="subcellular location">
    <subcellularLocation>
        <location evidence="16">Cell membrane</location>
        <topology evidence="16">Peripheral membrane protein</topology>
        <orientation evidence="16">Cytoplasmic side</orientation>
    </subcellularLocation>
    <subcellularLocation>
        <location evidence="16">Cytoplasm</location>
    </subcellularLocation>
    <text evidence="16">Distribution is 50-50.</text>
</comment>
<evidence type="ECO:0000256" key="11">
    <source>
        <dbReference type="ARBA" id="ARBA00022927"/>
    </source>
</evidence>
<dbReference type="PROSITE" id="PS01312">
    <property type="entry name" value="SECA"/>
    <property type="match status" value="1"/>
</dbReference>
<reference evidence="21" key="3">
    <citation type="journal article" date="2018" name="Nature">
        <title>A major lineage of non-tailed dsDNA viruses as unrecognized killers of marine bacteria.</title>
        <authorList>
            <person name="Kauffman K.M."/>
            <person name="Hussain F.A."/>
            <person name="Yang J."/>
            <person name="Arevalo P."/>
            <person name="Brown J.M."/>
            <person name="Chang W.K."/>
            <person name="VanInsberghe D."/>
            <person name="Elsherbini J."/>
            <person name="Sharma R.S."/>
            <person name="Cutler M.B."/>
            <person name="Kelly L."/>
            <person name="Polz M.F."/>
        </authorList>
    </citation>
    <scope>NUCLEOTIDE SEQUENCE</scope>
    <source>
        <strain evidence="21">10N.222.48.A2</strain>
    </source>
</reference>
<comment type="catalytic activity">
    <reaction evidence="15 16">
        <text>ATP + H2O + cellular proteinSide 1 = ADP + phosphate + cellular proteinSide 2.</text>
        <dbReference type="EC" id="7.4.2.8"/>
    </reaction>
</comment>
<feature type="binding site" evidence="16">
    <location>
        <position position="513"/>
    </location>
    <ligand>
        <name>ATP</name>
        <dbReference type="ChEBI" id="CHEBI:30616"/>
    </ligand>
</feature>
<comment type="similarity">
    <text evidence="2 16 17">Belongs to the SecA family.</text>
</comment>
<dbReference type="InterPro" id="IPR011116">
    <property type="entry name" value="SecA_Wing/Scaffold"/>
</dbReference>
<evidence type="ECO:0000256" key="5">
    <source>
        <dbReference type="ARBA" id="ARBA00022490"/>
    </source>
</evidence>
<reference evidence="22 24" key="4">
    <citation type="submission" date="2019-04" db="EMBL/GenBank/DDBJ databases">
        <title>A reverse ecology approach based on a biological definition of microbial populations.</title>
        <authorList>
            <person name="Arevalo P."/>
            <person name="Vaninsberghe D."/>
            <person name="Elsherbini J."/>
            <person name="Gore J."/>
            <person name="Polz M."/>
        </authorList>
    </citation>
    <scope>NUCLEOTIDE SEQUENCE [LARGE SCALE GENOMIC DNA]</scope>
    <source>
        <strain evidence="22 24">10N.222.45.A8</strain>
    </source>
</reference>
<dbReference type="Gene3D" id="1.10.3060.10">
    <property type="entry name" value="Helical scaffold and wing domains of SecA"/>
    <property type="match status" value="1"/>
</dbReference>
<keyword evidence="6" id="KW-0997">Cell inner membrane</keyword>
<keyword evidence="10 16" id="KW-0067">ATP-binding</keyword>
<dbReference type="GO" id="GO:0017038">
    <property type="term" value="P:protein import"/>
    <property type="evidence" value="ECO:0007669"/>
    <property type="project" value="InterPro"/>
</dbReference>
<keyword evidence="7" id="KW-0479">Metal-binding</keyword>
<evidence type="ECO:0000256" key="9">
    <source>
        <dbReference type="ARBA" id="ARBA00022833"/>
    </source>
</evidence>
<dbReference type="EMBL" id="SYVV01000025">
    <property type="protein sequence ID" value="TKG31812.1"/>
    <property type="molecule type" value="Genomic_DNA"/>
</dbReference>
<keyword evidence="5 16" id="KW-0963">Cytoplasm</keyword>
<dbReference type="GO" id="GO:0031522">
    <property type="term" value="C:cell envelope Sec protein transport complex"/>
    <property type="evidence" value="ECO:0007669"/>
    <property type="project" value="TreeGrafter"/>
</dbReference>
<dbReference type="SMART" id="SM00958">
    <property type="entry name" value="SecA_PP_bind"/>
    <property type="match status" value="1"/>
</dbReference>
<dbReference type="FunFam" id="3.40.50.300:FF:000081">
    <property type="entry name" value="Preprotein translocase subunit SecA"/>
    <property type="match status" value="1"/>
</dbReference>
<dbReference type="InterPro" id="IPR027417">
    <property type="entry name" value="P-loop_NTPase"/>
</dbReference>
<dbReference type="PANTHER" id="PTHR30612">
    <property type="entry name" value="SECA INNER MEMBRANE COMPONENT OF SEC PROTEIN SECRETION SYSTEM"/>
    <property type="match status" value="1"/>
</dbReference>
<evidence type="ECO:0000256" key="15">
    <source>
        <dbReference type="ARBA" id="ARBA00034006"/>
    </source>
</evidence>
<dbReference type="InterPro" id="IPR044722">
    <property type="entry name" value="SecA_SF2_C"/>
</dbReference>
<name>A0A2N7NK12_9VIBR</name>
<dbReference type="GO" id="GO:0046872">
    <property type="term" value="F:metal ion binding"/>
    <property type="evidence" value="ECO:0007669"/>
    <property type="project" value="UniProtKB-KW"/>
</dbReference>
<evidence type="ECO:0000256" key="1">
    <source>
        <dbReference type="ARBA" id="ARBA00001947"/>
    </source>
</evidence>
<evidence type="ECO:0000256" key="10">
    <source>
        <dbReference type="ARBA" id="ARBA00022840"/>
    </source>
</evidence>
<dbReference type="NCBIfam" id="NF009538">
    <property type="entry name" value="PRK12904.1"/>
    <property type="match status" value="1"/>
</dbReference>
<evidence type="ECO:0000256" key="4">
    <source>
        <dbReference type="ARBA" id="ARBA00022475"/>
    </source>
</evidence>
<sequence length="908" mass="103054">MITKLLTKVIGSRNDRTLRRLRKIVKEINNFEPTFEALSDDELKAKTVEFRERLDKGESLDQLLPEAFATVREASKRVYGMRHFDVQMIGGMVLNAGQIAEMRTGEGKTLTATLPAYLNALPSKGVHVITVNDYLAKRDAETNRPLFEFLGMTVGVNVANMAPPEKKEAYQADILYGTNNEFGFDYLRDNMAFRAEDRVQRERFFAVVDEVDSILIDEARTPLIISGPAEDSSDLYTRINTLIPSLERQDKEDSEEYRGEGHYTMDEKSKQVHLTENGQEFVEELMVKNGLMEEGDTLYSPTNISLLHHVNAALRAHVLFEKNVDYIVTEEGEVVIVDEHTGRTMPGRRWSEGLHQAVEAKEGVKIQNENQTLASITFQNFFRLYEKLSGMTGTADTEAFEFQSIYGLETVVIPTNKPMVRNDMPDVVYRTEEDKFNAIIEDIKDRVAAGQPSLVGTVSIEKSELLSNALKKSKIKHNVLNAKFHEMEAEIVAQAGMPGAVTIATNMAGRGTDIVLGGSWQAQLEKIENPTKEQIEKIKADWRIIHDKVLESGGLHIIGTERHESRRIDNQLRGRSGRQGDAGSSRFYLSMEDSLLRIFTSDRMAGLIQSGMDEGEAIESKMLSRSIEKAQRKVEGRNFDIRKQLLEYDDVANDQRKVVYELRDELMSSDDISEMIEHNREDVLASVIDEYIAPQSLEDMWDIAGLQDRLKNDFDLDFDIQGWLDEDDKLYEEALRERILGMAVDSYKQKEEVVGAQVLRNFEKSVMLQTLDGLWKEHLAAMDHLRQGIHLRGYAQKNPKQEYKRESFELFEGLLDVLKTDVVTILSKVRVQQQEEVEKMEAQRQAQAEQAARRAQAQHATAENQLADDEADAASPQTVVRDERKVGRNEPCPCGSGKKYKQCHGKID</sequence>
<evidence type="ECO:0000313" key="23">
    <source>
        <dbReference type="Proteomes" id="UP000235579"/>
    </source>
</evidence>
<dbReference type="Pfam" id="PF21090">
    <property type="entry name" value="P-loop_SecA"/>
    <property type="match status" value="1"/>
</dbReference>
<dbReference type="InterPro" id="IPR014001">
    <property type="entry name" value="Helicase_ATP-bd"/>
</dbReference>
<dbReference type="CDD" id="cd17928">
    <property type="entry name" value="DEXDc_SecA"/>
    <property type="match status" value="1"/>
</dbReference>
<keyword evidence="11 16" id="KW-0653">Protein transport</keyword>
<dbReference type="GO" id="GO:0065002">
    <property type="term" value="P:intracellular protein transmembrane transport"/>
    <property type="evidence" value="ECO:0007669"/>
    <property type="project" value="UniProtKB-UniRule"/>
</dbReference>
<dbReference type="GO" id="GO:0008564">
    <property type="term" value="F:protein-exporting ATPase activity"/>
    <property type="evidence" value="ECO:0007669"/>
    <property type="project" value="UniProtKB-EC"/>
</dbReference>
<dbReference type="PANTHER" id="PTHR30612:SF0">
    <property type="entry name" value="CHLOROPLAST PROTEIN-TRANSPORTING ATPASE"/>
    <property type="match status" value="1"/>
</dbReference>
<dbReference type="EC" id="7.4.2.8" evidence="16"/>
<evidence type="ECO:0000313" key="24">
    <source>
        <dbReference type="Proteomes" id="UP000308018"/>
    </source>
</evidence>
<evidence type="ECO:0000259" key="19">
    <source>
        <dbReference type="PROSITE" id="PS51192"/>
    </source>
</evidence>
<feature type="binding site" evidence="16">
    <location>
        <begin position="105"/>
        <end position="109"/>
    </location>
    <ligand>
        <name>ATP</name>
        <dbReference type="ChEBI" id="CHEBI:30616"/>
    </ligand>
</feature>
<keyword evidence="9" id="KW-0862">Zinc</keyword>
<evidence type="ECO:0000256" key="6">
    <source>
        <dbReference type="ARBA" id="ARBA00022519"/>
    </source>
</evidence>
<dbReference type="Proteomes" id="UP000308018">
    <property type="component" value="Unassembled WGS sequence"/>
</dbReference>
<keyword evidence="4 16" id="KW-1003">Cell membrane</keyword>
<evidence type="ECO:0000256" key="2">
    <source>
        <dbReference type="ARBA" id="ARBA00007650"/>
    </source>
</evidence>
<dbReference type="FunFam" id="3.40.50.300:FF:000113">
    <property type="entry name" value="Preprotein translocase subunit SecA"/>
    <property type="match status" value="1"/>
</dbReference>
<comment type="caution">
    <text evidence="21">The sequence shown here is derived from an EMBL/GenBank/DDBJ whole genome shotgun (WGS) entry which is preliminary data.</text>
</comment>
<dbReference type="InterPro" id="IPR020937">
    <property type="entry name" value="SecA_CS"/>
</dbReference>
<evidence type="ECO:0000313" key="21">
    <source>
        <dbReference type="EMBL" id="PMP15270.1"/>
    </source>
</evidence>
<dbReference type="AlphaFoldDB" id="A0A2N7NK12"/>
<feature type="compositionally biased region" description="Low complexity" evidence="18">
    <location>
        <begin position="843"/>
        <end position="863"/>
    </location>
</feature>
<evidence type="ECO:0000256" key="18">
    <source>
        <dbReference type="SAM" id="MobiDB-lite"/>
    </source>
</evidence>
<evidence type="ECO:0000256" key="17">
    <source>
        <dbReference type="RuleBase" id="RU003874"/>
    </source>
</evidence>
<evidence type="ECO:0000256" key="12">
    <source>
        <dbReference type="ARBA" id="ARBA00022967"/>
    </source>
</evidence>
<dbReference type="SUPFAM" id="SSF81886">
    <property type="entry name" value="Helical scaffold and wing domains of SecA"/>
    <property type="match status" value="1"/>
</dbReference>
<dbReference type="InterPro" id="IPR036266">
    <property type="entry name" value="SecA_Wing/Scaffold_sf"/>
</dbReference>
<feature type="domain" description="SecA family profile" evidence="20">
    <location>
        <begin position="3"/>
        <end position="619"/>
    </location>
</feature>
<feature type="domain" description="Helicase ATP-binding" evidence="19">
    <location>
        <begin position="89"/>
        <end position="247"/>
    </location>
</feature>
<dbReference type="PROSITE" id="PS51196">
    <property type="entry name" value="SECA_MOTOR_DEAD"/>
    <property type="match status" value="1"/>
</dbReference>
<dbReference type="CDD" id="cd18803">
    <property type="entry name" value="SF2_C_secA"/>
    <property type="match status" value="1"/>
</dbReference>
<dbReference type="GO" id="GO:0043952">
    <property type="term" value="P:protein transport by the Sec complex"/>
    <property type="evidence" value="ECO:0007669"/>
    <property type="project" value="UniProtKB-ARBA"/>
</dbReference>
<dbReference type="PROSITE" id="PS51192">
    <property type="entry name" value="HELICASE_ATP_BIND_1"/>
    <property type="match status" value="1"/>
</dbReference>
<dbReference type="Pfam" id="PF02810">
    <property type="entry name" value="SEC-C"/>
    <property type="match status" value="1"/>
</dbReference>
<evidence type="ECO:0000256" key="7">
    <source>
        <dbReference type="ARBA" id="ARBA00022723"/>
    </source>
</evidence>
<evidence type="ECO:0000256" key="13">
    <source>
        <dbReference type="ARBA" id="ARBA00023010"/>
    </source>
</evidence>
<evidence type="ECO:0000313" key="22">
    <source>
        <dbReference type="EMBL" id="TKG31812.1"/>
    </source>
</evidence>
<reference evidence="23" key="1">
    <citation type="submission" date="2016-07" db="EMBL/GenBank/DDBJ databases">
        <title>Nontailed viruses are major unrecognized killers of bacteria in the ocean.</title>
        <authorList>
            <person name="Kauffman K."/>
            <person name="Hussain F."/>
            <person name="Yang J."/>
            <person name="Arevalo P."/>
            <person name="Brown J."/>
            <person name="Cutler M."/>
            <person name="Kelly L."/>
            <person name="Polz M.F."/>
        </authorList>
    </citation>
    <scope>NUCLEOTIDE SEQUENCE [LARGE SCALE GENOMIC DNA]</scope>
    <source>
        <strain evidence="23">10N.222.48.A2</strain>
    </source>
</reference>
<dbReference type="EMBL" id="MDBP01000037">
    <property type="protein sequence ID" value="PMP15270.1"/>
    <property type="molecule type" value="Genomic_DNA"/>
</dbReference>
<dbReference type="HAMAP" id="MF_01382">
    <property type="entry name" value="SecA"/>
    <property type="match status" value="1"/>
</dbReference>
<reference evidence="21" key="2">
    <citation type="submission" date="2016-07" db="EMBL/GenBank/DDBJ databases">
        <authorList>
            <person name="Wan K."/>
            <person name="Booth B."/>
            <person name="Spirohn K."/>
            <person name="Hao T."/>
            <person name="Hu Y."/>
            <person name="Calderwood M."/>
            <person name="Hill D."/>
            <person name="Mohr S."/>
            <person name="Vidal M."/>
            <person name="Celniker S."/>
            <person name="Perrimon N."/>
        </authorList>
    </citation>
    <scope>NUCLEOTIDE SEQUENCE</scope>
    <source>
        <strain evidence="21">10N.222.48.A2</strain>
    </source>
</reference>
<feature type="region of interest" description="Disordered" evidence="18">
    <location>
        <begin position="842"/>
        <end position="908"/>
    </location>
</feature>
<dbReference type="InterPro" id="IPR036670">
    <property type="entry name" value="SecA_X-link_sf"/>
</dbReference>
<dbReference type="GO" id="GO:0006605">
    <property type="term" value="P:protein targeting"/>
    <property type="evidence" value="ECO:0007669"/>
    <property type="project" value="UniProtKB-UniRule"/>
</dbReference>
<dbReference type="Pfam" id="PF07517">
    <property type="entry name" value="SecA_DEAD"/>
    <property type="match status" value="1"/>
</dbReference>
<comment type="function">
    <text evidence="16">Part of the Sec protein translocase complex. Interacts with the SecYEG preprotein conducting channel. Has a central role in coupling the hydrolysis of ATP to the transfer of proteins into and across the cell membrane, serving both as a receptor for the preprotein-SecB complex and as an ATP-driven molecular motor driving the stepwise translocation of polypeptide chains across the membrane.</text>
</comment>
<dbReference type="GO" id="GO:0005524">
    <property type="term" value="F:ATP binding"/>
    <property type="evidence" value="ECO:0007669"/>
    <property type="project" value="UniProtKB-UniRule"/>
</dbReference>
<evidence type="ECO:0000256" key="16">
    <source>
        <dbReference type="HAMAP-Rule" id="MF_01382"/>
    </source>
</evidence>
<dbReference type="InterPro" id="IPR004027">
    <property type="entry name" value="SEC_C_motif"/>
</dbReference>
<dbReference type="SMART" id="SM00957">
    <property type="entry name" value="SecA_DEAD"/>
    <property type="match status" value="1"/>
</dbReference>
<dbReference type="InterPro" id="IPR011130">
    <property type="entry name" value="SecA_preprotein_X-link_dom"/>
</dbReference>
<dbReference type="SUPFAM" id="SSF81767">
    <property type="entry name" value="Pre-protein crosslinking domain of SecA"/>
    <property type="match status" value="1"/>
</dbReference>
<comment type="subunit">
    <text evidence="16">Monomer and homodimer. Part of the essential Sec protein translocation apparatus which comprises SecA, SecYEG and auxiliary proteins SecDF-YajC and YidC.</text>
</comment>
<dbReference type="Pfam" id="PF07516">
    <property type="entry name" value="SecA_SW"/>
    <property type="match status" value="1"/>
</dbReference>
<keyword evidence="8 16" id="KW-0547">Nucleotide-binding</keyword>
<dbReference type="GO" id="GO:0005886">
    <property type="term" value="C:plasma membrane"/>
    <property type="evidence" value="ECO:0007669"/>
    <property type="project" value="UniProtKB-SubCell"/>
</dbReference>
<keyword evidence="3 16" id="KW-0813">Transport</keyword>
<accession>A0A2N7NK12</accession>
<evidence type="ECO:0000256" key="8">
    <source>
        <dbReference type="ARBA" id="ARBA00022741"/>
    </source>
</evidence>